<protein>
    <submittedName>
        <fullName evidence="1">Uncharacterized protein</fullName>
    </submittedName>
</protein>
<dbReference type="AlphaFoldDB" id="A0A4Q7TNQ3"/>
<dbReference type="OrthoDB" id="9911538at2"/>
<reference evidence="1 2" key="1">
    <citation type="journal article" date="2015" name="Stand. Genomic Sci.">
        <title>Genomic Encyclopedia of Bacterial and Archaeal Type Strains, Phase III: the genomes of soil and plant-associated and newly described type strains.</title>
        <authorList>
            <person name="Whitman W.B."/>
            <person name="Woyke T."/>
            <person name="Klenk H.P."/>
            <person name="Zhou Y."/>
            <person name="Lilburn T.G."/>
            <person name="Beck B.J."/>
            <person name="De Vos P."/>
            <person name="Vandamme P."/>
            <person name="Eisen J.A."/>
            <person name="Garrity G."/>
            <person name="Hugenholtz P."/>
            <person name="Kyrpides N.C."/>
        </authorList>
    </citation>
    <scope>NUCLEOTIDE SEQUENCE [LARGE SCALE GENOMIC DNA]</scope>
    <source>
        <strain evidence="1 2">RF6</strain>
    </source>
</reference>
<dbReference type="Proteomes" id="UP000291832">
    <property type="component" value="Unassembled WGS sequence"/>
</dbReference>
<keyword evidence="2" id="KW-1185">Reference proteome</keyword>
<proteinExistence type="predicted"/>
<sequence>MTHRRVLARIGAGLAGGALGGAALVGCAPQPAPTADPALAFASTSATVLVSPDESFTMNLVLVADSESTLFDRFVDASIPGIPEAAIGTVTLVRGDTRGRHAIANLQVEVTPGSTPLVADTVTLTLVDGAEFDYPIGEWRMSEATGTGIEPSSDWPALMTECSSIVGDIENTSAAPLSDVTLRTDAGVSAVTPVGFILDVGAVREVELKLDCAPDFDMYVRTIAFDYAQQDGSTATSPVQTVQVGYADISDEDVARIAERAPQRSMQR</sequence>
<evidence type="ECO:0000313" key="1">
    <source>
        <dbReference type="EMBL" id="RZT60952.1"/>
    </source>
</evidence>
<evidence type="ECO:0000313" key="2">
    <source>
        <dbReference type="Proteomes" id="UP000291832"/>
    </source>
</evidence>
<organism evidence="1 2">
    <name type="scientific">Leucobacter luti</name>
    <dbReference type="NCBI Taxonomy" id="340320"/>
    <lineage>
        <taxon>Bacteria</taxon>
        <taxon>Bacillati</taxon>
        <taxon>Actinomycetota</taxon>
        <taxon>Actinomycetes</taxon>
        <taxon>Micrococcales</taxon>
        <taxon>Microbacteriaceae</taxon>
        <taxon>Leucobacter</taxon>
    </lineage>
</organism>
<dbReference type="PROSITE" id="PS51257">
    <property type="entry name" value="PROKAR_LIPOPROTEIN"/>
    <property type="match status" value="1"/>
</dbReference>
<gene>
    <name evidence="1" type="ORF">EV139_2698</name>
</gene>
<dbReference type="EMBL" id="SHKI01000007">
    <property type="protein sequence ID" value="RZT60952.1"/>
    <property type="molecule type" value="Genomic_DNA"/>
</dbReference>
<dbReference type="RefSeq" id="WP_130454895.1">
    <property type="nucleotide sequence ID" value="NZ_QYAG01000003.1"/>
</dbReference>
<name>A0A4Q7TNQ3_9MICO</name>
<accession>A0A4Q7TNQ3</accession>
<comment type="caution">
    <text evidence="1">The sequence shown here is derived from an EMBL/GenBank/DDBJ whole genome shotgun (WGS) entry which is preliminary data.</text>
</comment>